<dbReference type="STRING" id="79200.A0A164XWL5"/>
<organism evidence="2">
    <name type="scientific">Daucus carota subsp. sativus</name>
    <name type="common">Carrot</name>
    <dbReference type="NCBI Taxonomy" id="79200"/>
    <lineage>
        <taxon>Eukaryota</taxon>
        <taxon>Viridiplantae</taxon>
        <taxon>Streptophyta</taxon>
        <taxon>Embryophyta</taxon>
        <taxon>Tracheophyta</taxon>
        <taxon>Spermatophyta</taxon>
        <taxon>Magnoliopsida</taxon>
        <taxon>eudicotyledons</taxon>
        <taxon>Gunneridae</taxon>
        <taxon>Pentapetalae</taxon>
        <taxon>asterids</taxon>
        <taxon>campanulids</taxon>
        <taxon>Apiales</taxon>
        <taxon>Apiaceae</taxon>
        <taxon>Apioideae</taxon>
        <taxon>Scandiceae</taxon>
        <taxon>Daucinae</taxon>
        <taxon>Daucus</taxon>
        <taxon>Daucus sect. Daucus</taxon>
    </lineage>
</organism>
<reference evidence="3" key="2">
    <citation type="submission" date="2022-03" db="EMBL/GenBank/DDBJ databases">
        <title>Draft title - Genomic analysis of global carrot germplasm unveils the trajectory of domestication and the origin of high carotenoid orange carrot.</title>
        <authorList>
            <person name="Iorizzo M."/>
            <person name="Ellison S."/>
            <person name="Senalik D."/>
            <person name="Macko-Podgorni A."/>
            <person name="Grzebelus D."/>
            <person name="Bostan H."/>
            <person name="Rolling W."/>
            <person name="Curaba J."/>
            <person name="Simon P."/>
        </authorList>
    </citation>
    <scope>NUCLEOTIDE SEQUENCE</scope>
    <source>
        <tissue evidence="3">Leaf</tissue>
    </source>
</reference>
<feature type="compositionally biased region" description="Pro residues" evidence="1">
    <location>
        <begin position="1"/>
        <end position="10"/>
    </location>
</feature>
<dbReference type="Gramene" id="KZM93666">
    <property type="protein sequence ID" value="KZM93666"/>
    <property type="gene ID" value="DCAR_016911"/>
</dbReference>
<dbReference type="OMA" id="ETTAECA"/>
<evidence type="ECO:0000313" key="3">
    <source>
        <dbReference type="EMBL" id="WOG99982.1"/>
    </source>
</evidence>
<dbReference type="PANTHER" id="PTHR33264:SF8">
    <property type="entry name" value="EXPRESSED PROTEIN"/>
    <property type="match status" value="1"/>
</dbReference>
<accession>A0A164XWL5</accession>
<feature type="region of interest" description="Disordered" evidence="1">
    <location>
        <begin position="1"/>
        <end position="24"/>
    </location>
</feature>
<dbReference type="OrthoDB" id="695262at2759"/>
<evidence type="ECO:0000313" key="2">
    <source>
        <dbReference type="EMBL" id="KZM93666.1"/>
    </source>
</evidence>
<proteinExistence type="predicted"/>
<protein>
    <submittedName>
        <fullName evidence="2">Uncharacterized protein</fullName>
    </submittedName>
</protein>
<gene>
    <name evidence="2" type="ORF">DCAR_016911</name>
    <name evidence="3" type="ORF">DCAR_0519338</name>
</gene>
<sequence>MTALNSPPPNRNQALLRSSSSEYNPSSRKRFTEVAGGATAECAAVACCCPCGILNMLVLVMYKLPAGLFRKALRHKRRRRIMKKAGLLSAPNLGKCDCKEAEIFTMTSIDQEVMVKPITTDDDVLDFYKDEGMMKVEKEMWDQFCQTGFWRNPSQRLVF</sequence>
<evidence type="ECO:0000313" key="4">
    <source>
        <dbReference type="Proteomes" id="UP000077755"/>
    </source>
</evidence>
<dbReference type="AlphaFoldDB" id="A0A164XWL5"/>
<keyword evidence="4" id="KW-1185">Reference proteome</keyword>
<dbReference type="EMBL" id="LNRQ01000005">
    <property type="protein sequence ID" value="KZM93666.1"/>
    <property type="molecule type" value="Genomic_DNA"/>
</dbReference>
<name>A0A164XWL5_DAUCS</name>
<dbReference type="KEGG" id="dcr:108221289"/>
<dbReference type="EMBL" id="CP093347">
    <property type="protein sequence ID" value="WOG99982.1"/>
    <property type="molecule type" value="Genomic_DNA"/>
</dbReference>
<evidence type="ECO:0000256" key="1">
    <source>
        <dbReference type="SAM" id="MobiDB-lite"/>
    </source>
</evidence>
<dbReference type="Proteomes" id="UP000077755">
    <property type="component" value="Chromosome 5"/>
</dbReference>
<dbReference type="PANTHER" id="PTHR33264">
    <property type="entry name" value="EXPRESSED PROTEIN"/>
    <property type="match status" value="1"/>
</dbReference>
<reference evidence="2" key="1">
    <citation type="journal article" date="2016" name="Nat. Genet.">
        <title>A high-quality carrot genome assembly provides new insights into carotenoid accumulation and asterid genome evolution.</title>
        <authorList>
            <person name="Iorizzo M."/>
            <person name="Ellison S."/>
            <person name="Senalik D."/>
            <person name="Zeng P."/>
            <person name="Satapoomin P."/>
            <person name="Huang J."/>
            <person name="Bowman M."/>
            <person name="Iovene M."/>
            <person name="Sanseverino W."/>
            <person name="Cavagnaro P."/>
            <person name="Yildiz M."/>
            <person name="Macko-Podgorni A."/>
            <person name="Moranska E."/>
            <person name="Grzebelus E."/>
            <person name="Grzebelus D."/>
            <person name="Ashrafi H."/>
            <person name="Zheng Z."/>
            <person name="Cheng S."/>
            <person name="Spooner D."/>
            <person name="Van Deynze A."/>
            <person name="Simon P."/>
        </authorList>
    </citation>
    <scope>NUCLEOTIDE SEQUENCE [LARGE SCALE GENOMIC DNA]</scope>
    <source>
        <tissue evidence="2">Leaf</tissue>
    </source>
</reference>